<evidence type="ECO:0000313" key="3">
    <source>
        <dbReference type="EMBL" id="KAK1732348.1"/>
    </source>
</evidence>
<dbReference type="EMBL" id="JATAAI010000072">
    <property type="protein sequence ID" value="KAK1732348.1"/>
    <property type="molecule type" value="Genomic_DNA"/>
</dbReference>
<evidence type="ECO:0000313" key="4">
    <source>
        <dbReference type="Proteomes" id="UP001224775"/>
    </source>
</evidence>
<dbReference type="PROSITE" id="PS00018">
    <property type="entry name" value="EF_HAND_1"/>
    <property type="match status" value="1"/>
</dbReference>
<feature type="compositionally biased region" description="Basic and acidic residues" evidence="1">
    <location>
        <begin position="384"/>
        <end position="400"/>
    </location>
</feature>
<feature type="region of interest" description="Disordered" evidence="1">
    <location>
        <begin position="254"/>
        <end position="274"/>
    </location>
</feature>
<feature type="region of interest" description="Disordered" evidence="1">
    <location>
        <begin position="368"/>
        <end position="516"/>
    </location>
</feature>
<keyword evidence="4" id="KW-1185">Reference proteome</keyword>
<organism evidence="3 4">
    <name type="scientific">Skeletonema marinoi</name>
    <dbReference type="NCBI Taxonomy" id="267567"/>
    <lineage>
        <taxon>Eukaryota</taxon>
        <taxon>Sar</taxon>
        <taxon>Stramenopiles</taxon>
        <taxon>Ochrophyta</taxon>
        <taxon>Bacillariophyta</taxon>
        <taxon>Coscinodiscophyceae</taxon>
        <taxon>Thalassiosirophycidae</taxon>
        <taxon>Thalassiosirales</taxon>
        <taxon>Skeletonemataceae</taxon>
        <taxon>Skeletonema</taxon>
        <taxon>Skeletonema marinoi-dohrnii complex</taxon>
    </lineage>
</organism>
<feature type="region of interest" description="Disordered" evidence="1">
    <location>
        <begin position="658"/>
        <end position="678"/>
    </location>
</feature>
<sequence length="962" mass="101532">MKQPNLHKSIKALLLLLLLPTITNSQQFLQQPKQQSYPPYSYDEVIQFKRMIQSLPRTFDPTNPTDTCYTPLYNSDTDNDGVVSIDEYPLFIKEMSNGVIDVSSFSELPFVLQVNFVYLNCLCAFDLGADECCASVNSGGISTAGTGPGETPTEMEAEYLTVVCSDTQASVDFAIEEGVPTRSPSTVAPVTGSPTDLPTGKPTVSPSKQPTVRPSASPVVFPTTAAPVSSAPVTSAPVISPTSSPVIIPATKAPSITTQSPTTKLPTETRQPTLAPSRFVDVPTTLKPTSVEVPTTIKPTVPPTPETPSPTFEFQPSMRPSTAGPPNNPGKKPDNGDTTFEPIAPGAVAGIVLACVGVALVGVLVTSRKRKRDSEEDPSLGDLSDSKDRDLEAGEGKGPDDSPIGSDGSHMSSLSPPEDGGDMELANIKYVPETGNYVPQTIEPSPPQDPTLIPMVAGIPSPRSSRRHMDSNDDSSSAGASGWSSSAGMSSLNTESLQDAPSFDTSIDDGFSTGSPTKALATIAAASAVVETTRVTQDDSEPVFIPLDGSQSTEDDVASPPISPVGIHSTPQGEVSRADLDMAIEAGDWAAVGATAALLAGTSKSEMDSQQGSGSKLSSSISQDDSSSIDASNSREELDELMAAGNWEGVVLAASNIDEGRSKGSTITSGYTDGSKGERDISAIRSEVELLVRRVVPDELDNVDEMMLQFKGREEELVETLRTMQERTVAQRARQAVRKSAKMEAKARAMENREEQRKRTHSLSSEDPSFYDDSEDDSSVSDLDSQGMSTSEDQPSSKETNITSLERAVQQGDWLAVGEAAAMMGGAGIAPAAGGDSETSSYIETDSMHDSSLATSTASSDLNRETRITHLDDLITKGDWPGIIAAAGKYQAIDEQFGQATPEEELEALAEANMWKTIATHSKESVAGTDDSAAAATDWAISRSLEQIENTTGATTGDDQSV</sequence>
<dbReference type="AlphaFoldDB" id="A0AAD8XRV4"/>
<name>A0AAD8XRV4_9STRA</name>
<evidence type="ECO:0008006" key="5">
    <source>
        <dbReference type="Google" id="ProtNLM"/>
    </source>
</evidence>
<feature type="compositionally biased region" description="Low complexity" evidence="1">
    <location>
        <begin position="474"/>
        <end position="491"/>
    </location>
</feature>
<feature type="region of interest" description="Disordered" evidence="1">
    <location>
        <begin position="294"/>
        <end position="341"/>
    </location>
</feature>
<feature type="compositionally biased region" description="Low complexity" evidence="1">
    <location>
        <begin position="602"/>
        <end position="632"/>
    </location>
</feature>
<feature type="compositionally biased region" description="Polar residues" evidence="1">
    <location>
        <begin position="492"/>
        <end position="505"/>
    </location>
</feature>
<feature type="region of interest" description="Disordered" evidence="1">
    <location>
        <begin position="180"/>
        <end position="216"/>
    </location>
</feature>
<dbReference type="Proteomes" id="UP001224775">
    <property type="component" value="Unassembled WGS sequence"/>
</dbReference>
<feature type="compositionally biased region" description="Acidic residues" evidence="1">
    <location>
        <begin position="769"/>
        <end position="779"/>
    </location>
</feature>
<feature type="region of interest" description="Disordered" evidence="1">
    <location>
        <begin position="532"/>
        <end position="579"/>
    </location>
</feature>
<feature type="compositionally biased region" description="Low complexity" evidence="1">
    <location>
        <begin position="850"/>
        <end position="859"/>
    </location>
</feature>
<feature type="region of interest" description="Disordered" evidence="1">
    <location>
        <begin position="602"/>
        <end position="637"/>
    </location>
</feature>
<keyword evidence="2" id="KW-0732">Signal</keyword>
<feature type="region of interest" description="Disordered" evidence="1">
    <location>
        <begin position="832"/>
        <end position="859"/>
    </location>
</feature>
<comment type="caution">
    <text evidence="3">The sequence shown here is derived from an EMBL/GenBank/DDBJ whole genome shotgun (WGS) entry which is preliminary data.</text>
</comment>
<feature type="compositionally biased region" description="Basic and acidic residues" evidence="1">
    <location>
        <begin position="741"/>
        <end position="757"/>
    </location>
</feature>
<accession>A0AAD8XRV4</accession>
<reference evidence="3" key="1">
    <citation type="submission" date="2023-06" db="EMBL/GenBank/DDBJ databases">
        <title>Survivors Of The Sea: Transcriptome response of Skeletonema marinoi to long-term dormancy.</title>
        <authorList>
            <person name="Pinder M.I.M."/>
            <person name="Kourtchenko O."/>
            <person name="Robertson E.K."/>
            <person name="Larsson T."/>
            <person name="Maumus F."/>
            <person name="Osuna-Cruz C.M."/>
            <person name="Vancaester E."/>
            <person name="Stenow R."/>
            <person name="Vandepoele K."/>
            <person name="Ploug H."/>
            <person name="Bruchert V."/>
            <person name="Godhe A."/>
            <person name="Topel M."/>
        </authorList>
    </citation>
    <scope>NUCLEOTIDE SEQUENCE</scope>
    <source>
        <strain evidence="3">R05AC</strain>
    </source>
</reference>
<feature type="compositionally biased region" description="Polar residues" evidence="1">
    <location>
        <begin position="663"/>
        <end position="672"/>
    </location>
</feature>
<feature type="compositionally biased region" description="Polar residues" evidence="1">
    <location>
        <begin position="786"/>
        <end position="801"/>
    </location>
</feature>
<feature type="signal peptide" evidence="2">
    <location>
        <begin position="1"/>
        <end position="25"/>
    </location>
</feature>
<evidence type="ECO:0000256" key="2">
    <source>
        <dbReference type="SAM" id="SignalP"/>
    </source>
</evidence>
<proteinExistence type="predicted"/>
<feature type="region of interest" description="Disordered" evidence="1">
    <location>
        <begin position="726"/>
        <end position="801"/>
    </location>
</feature>
<feature type="chain" id="PRO_5042250124" description="Calmodulin" evidence="2">
    <location>
        <begin position="26"/>
        <end position="962"/>
    </location>
</feature>
<dbReference type="InterPro" id="IPR018247">
    <property type="entry name" value="EF_Hand_1_Ca_BS"/>
</dbReference>
<gene>
    <name evidence="3" type="ORF">QTG54_016978</name>
</gene>
<feature type="compositionally biased region" description="Polar residues" evidence="1">
    <location>
        <begin position="182"/>
        <end position="214"/>
    </location>
</feature>
<protein>
    <recommendedName>
        <fullName evidence="5">Calmodulin</fullName>
    </recommendedName>
</protein>
<evidence type="ECO:0000256" key="1">
    <source>
        <dbReference type="SAM" id="MobiDB-lite"/>
    </source>
</evidence>